<feature type="domain" description="RNA polymerase sigma-70 region 2" evidence="5">
    <location>
        <begin position="29"/>
        <end position="93"/>
    </location>
</feature>
<comment type="caution">
    <text evidence="7">The sequence shown here is derived from an EMBL/GenBank/DDBJ whole genome shotgun (WGS) entry which is preliminary data.</text>
</comment>
<evidence type="ECO:0000256" key="2">
    <source>
        <dbReference type="ARBA" id="ARBA00023015"/>
    </source>
</evidence>
<dbReference type="InterPro" id="IPR013249">
    <property type="entry name" value="RNA_pol_sigma70_r4_t2"/>
</dbReference>
<evidence type="ECO:0000259" key="5">
    <source>
        <dbReference type="Pfam" id="PF04542"/>
    </source>
</evidence>
<evidence type="ECO:0000313" key="8">
    <source>
        <dbReference type="Proteomes" id="UP000253517"/>
    </source>
</evidence>
<proteinExistence type="inferred from homology"/>
<dbReference type="SUPFAM" id="SSF88659">
    <property type="entry name" value="Sigma3 and sigma4 domains of RNA polymerase sigma factors"/>
    <property type="match status" value="1"/>
</dbReference>
<dbReference type="PANTHER" id="PTHR43133:SF51">
    <property type="entry name" value="RNA POLYMERASE SIGMA FACTOR"/>
    <property type="match status" value="1"/>
</dbReference>
<evidence type="ECO:0000313" key="7">
    <source>
        <dbReference type="EMBL" id="RCX03292.1"/>
    </source>
</evidence>
<dbReference type="GO" id="GO:0003677">
    <property type="term" value="F:DNA binding"/>
    <property type="evidence" value="ECO:0007669"/>
    <property type="project" value="InterPro"/>
</dbReference>
<dbReference type="GO" id="GO:0006352">
    <property type="term" value="P:DNA-templated transcription initiation"/>
    <property type="evidence" value="ECO:0007669"/>
    <property type="project" value="InterPro"/>
</dbReference>
<evidence type="ECO:0000256" key="4">
    <source>
        <dbReference type="ARBA" id="ARBA00023163"/>
    </source>
</evidence>
<reference evidence="7 8" key="1">
    <citation type="submission" date="2018-07" db="EMBL/GenBank/DDBJ databases">
        <title>Genomic Encyclopedia of Type Strains, Phase IV (KMG-IV): sequencing the most valuable type-strain genomes for metagenomic binning, comparative biology and taxonomic classification.</title>
        <authorList>
            <person name="Goeker M."/>
        </authorList>
    </citation>
    <scope>NUCLEOTIDE SEQUENCE [LARGE SCALE GENOMIC DNA]</scope>
    <source>
        <strain evidence="7 8">DSM 21410</strain>
    </source>
</reference>
<dbReference type="InterPro" id="IPR039425">
    <property type="entry name" value="RNA_pol_sigma-70-like"/>
</dbReference>
<dbReference type="Pfam" id="PF08281">
    <property type="entry name" value="Sigma70_r4_2"/>
    <property type="match status" value="1"/>
</dbReference>
<evidence type="ECO:0000256" key="3">
    <source>
        <dbReference type="ARBA" id="ARBA00023082"/>
    </source>
</evidence>
<evidence type="ECO:0000259" key="6">
    <source>
        <dbReference type="Pfam" id="PF08281"/>
    </source>
</evidence>
<feature type="domain" description="RNA polymerase sigma factor 70 region 4 type 2" evidence="6">
    <location>
        <begin position="123"/>
        <end position="174"/>
    </location>
</feature>
<dbReference type="GO" id="GO:0016987">
    <property type="term" value="F:sigma factor activity"/>
    <property type="evidence" value="ECO:0007669"/>
    <property type="project" value="UniProtKB-KW"/>
</dbReference>
<dbReference type="NCBIfam" id="TIGR02937">
    <property type="entry name" value="sigma70-ECF"/>
    <property type="match status" value="1"/>
</dbReference>
<dbReference type="Gene3D" id="1.10.10.10">
    <property type="entry name" value="Winged helix-like DNA-binding domain superfamily/Winged helix DNA-binding domain"/>
    <property type="match status" value="1"/>
</dbReference>
<dbReference type="Proteomes" id="UP000253517">
    <property type="component" value="Unassembled WGS sequence"/>
</dbReference>
<organism evidence="7 8">
    <name type="scientific">Schleiferia thermophila</name>
    <dbReference type="NCBI Taxonomy" id="884107"/>
    <lineage>
        <taxon>Bacteria</taxon>
        <taxon>Pseudomonadati</taxon>
        <taxon>Bacteroidota</taxon>
        <taxon>Flavobacteriia</taxon>
        <taxon>Flavobacteriales</taxon>
        <taxon>Schleiferiaceae</taxon>
        <taxon>Schleiferia</taxon>
    </lineage>
</organism>
<protein>
    <submittedName>
        <fullName evidence="7">RNA polymerase sigma-70 factor (ECF subfamily)</fullName>
    </submittedName>
</protein>
<dbReference type="Pfam" id="PF04542">
    <property type="entry name" value="Sigma70_r2"/>
    <property type="match status" value="1"/>
</dbReference>
<dbReference type="AlphaFoldDB" id="A0A369A1W1"/>
<sequence length="189" mass="22323">MSDTVENKVRDYLNGKSQQSVESIYRLVYETYSGRLYSFIATILKNKEDAHDVAQNVWEKIFRHFRSFKGDSSLYTWMYRIAYHECINWKKSRDYEIFVSYDIRNASQEGIVPSEIKAETALKWLDEAIQTLPPRQKAVFTLRYFEELSYEKISEITGITEGALKASFHHAMGKVENYLIKKLNENKYQ</sequence>
<gene>
    <name evidence="7" type="ORF">DES35_103176</name>
</gene>
<keyword evidence="4" id="KW-0804">Transcription</keyword>
<dbReference type="InterPro" id="IPR013325">
    <property type="entry name" value="RNA_pol_sigma_r2"/>
</dbReference>
<keyword evidence="8" id="KW-1185">Reference proteome</keyword>
<dbReference type="InterPro" id="IPR036388">
    <property type="entry name" value="WH-like_DNA-bd_sf"/>
</dbReference>
<dbReference type="InterPro" id="IPR014284">
    <property type="entry name" value="RNA_pol_sigma-70_dom"/>
</dbReference>
<dbReference type="InterPro" id="IPR007627">
    <property type="entry name" value="RNA_pol_sigma70_r2"/>
</dbReference>
<dbReference type="PANTHER" id="PTHR43133">
    <property type="entry name" value="RNA POLYMERASE ECF-TYPE SIGMA FACTO"/>
    <property type="match status" value="1"/>
</dbReference>
<accession>A0A369A1W1</accession>
<dbReference type="Gene3D" id="1.10.1740.10">
    <property type="match status" value="1"/>
</dbReference>
<dbReference type="SUPFAM" id="SSF88946">
    <property type="entry name" value="Sigma2 domain of RNA polymerase sigma factors"/>
    <property type="match status" value="1"/>
</dbReference>
<dbReference type="EMBL" id="QPJS01000003">
    <property type="protein sequence ID" value="RCX03292.1"/>
    <property type="molecule type" value="Genomic_DNA"/>
</dbReference>
<evidence type="ECO:0000256" key="1">
    <source>
        <dbReference type="ARBA" id="ARBA00010641"/>
    </source>
</evidence>
<dbReference type="CDD" id="cd06171">
    <property type="entry name" value="Sigma70_r4"/>
    <property type="match status" value="1"/>
</dbReference>
<keyword evidence="2" id="KW-0805">Transcription regulation</keyword>
<name>A0A369A1W1_9FLAO</name>
<dbReference type="RefSeq" id="WP_051889316.1">
    <property type="nucleotide sequence ID" value="NZ_BHZF01000003.1"/>
</dbReference>
<dbReference type="InterPro" id="IPR013324">
    <property type="entry name" value="RNA_pol_sigma_r3/r4-like"/>
</dbReference>
<comment type="similarity">
    <text evidence="1">Belongs to the sigma-70 factor family. ECF subfamily.</text>
</comment>
<keyword evidence="3" id="KW-0731">Sigma factor</keyword>